<evidence type="ECO:0000256" key="10">
    <source>
        <dbReference type="ARBA" id="ARBA00033610"/>
    </source>
</evidence>
<dbReference type="PANTHER" id="PTHR12128">
    <property type="entry name" value="DIHYDRODIPICOLINATE SYNTHASE"/>
    <property type="match status" value="1"/>
</dbReference>
<feature type="active site" description="Schiff-base intermediate with substrate" evidence="13">
    <location>
        <position position="174"/>
    </location>
</feature>
<evidence type="ECO:0000256" key="14">
    <source>
        <dbReference type="PIRSR" id="PIRSR001365-2"/>
    </source>
</evidence>
<dbReference type="OrthoDB" id="191315at2759"/>
<keyword evidence="6 12" id="KW-0456">Lyase</keyword>
<gene>
    <name evidence="16" type="primary">20197658</name>
    <name evidence="15" type="ORF">HELRODRAFT_157064</name>
</gene>
<dbReference type="GO" id="GO:0009436">
    <property type="term" value="P:glyoxylate catabolic process"/>
    <property type="evidence" value="ECO:0000318"/>
    <property type="project" value="GO_Central"/>
</dbReference>
<evidence type="ECO:0000256" key="8">
    <source>
        <dbReference type="ARBA" id="ARBA00030874"/>
    </source>
</evidence>
<evidence type="ECO:0000256" key="11">
    <source>
        <dbReference type="ARBA" id="ARBA00033613"/>
    </source>
</evidence>
<evidence type="ECO:0000256" key="6">
    <source>
        <dbReference type="ARBA" id="ARBA00023239"/>
    </source>
</evidence>
<feature type="binding site" evidence="14">
    <location>
        <position position="217"/>
    </location>
    <ligand>
        <name>pyruvate</name>
        <dbReference type="ChEBI" id="CHEBI:15361"/>
    </ligand>
</feature>
<comment type="catalytic activity">
    <reaction evidence="10">
        <text>(4R)-4-hydroxy-2-oxoglutarate = glyoxylate + pyruvate</text>
        <dbReference type="Rhea" id="RHEA:30687"/>
        <dbReference type="ChEBI" id="CHEBI:15361"/>
        <dbReference type="ChEBI" id="CHEBI:36655"/>
        <dbReference type="ChEBI" id="CHEBI:62213"/>
        <dbReference type="EC" id="4.1.3.16"/>
    </reaction>
</comment>
<dbReference type="InterPro" id="IPR020625">
    <property type="entry name" value="Schiff_base-form_aldolases_AS"/>
</dbReference>
<evidence type="ECO:0000256" key="4">
    <source>
        <dbReference type="ARBA" id="ARBA00012215"/>
    </source>
</evidence>
<evidence type="ECO:0000256" key="2">
    <source>
        <dbReference type="ARBA" id="ARBA00007592"/>
    </source>
</evidence>
<comment type="catalytic activity">
    <reaction evidence="11">
        <text>(4S)-4-hydroxy-2-oxoglutarate = glyoxylate + pyruvate</text>
        <dbReference type="Rhea" id="RHEA:35639"/>
        <dbReference type="ChEBI" id="CHEBI:15361"/>
        <dbReference type="ChEBI" id="CHEBI:36655"/>
        <dbReference type="ChEBI" id="CHEBI:71685"/>
        <dbReference type="EC" id="4.1.3.16"/>
    </reaction>
</comment>
<protein>
    <recommendedName>
        <fullName evidence="5">4-hydroxy-2-oxoglutarate aldolase, mitochondrial</fullName>
        <ecNumber evidence="4">4.1.3.16</ecNumber>
    </recommendedName>
    <alternativeName>
        <fullName evidence="9">Dihydrodipicolinate synthase-like</fullName>
    </alternativeName>
    <alternativeName>
        <fullName evidence="8">Probable 2-keto-4-hydroxyglutarate aldolase</fullName>
    </alternativeName>
</protein>
<proteinExistence type="inferred from homology"/>
<reference evidence="17" key="1">
    <citation type="submission" date="2012-12" db="EMBL/GenBank/DDBJ databases">
        <authorList>
            <person name="Hellsten U."/>
            <person name="Grimwood J."/>
            <person name="Chapman J.A."/>
            <person name="Shapiro H."/>
            <person name="Aerts A."/>
            <person name="Otillar R.P."/>
            <person name="Terry A.Y."/>
            <person name="Boore J.L."/>
            <person name="Simakov O."/>
            <person name="Marletaz F."/>
            <person name="Cho S.-J."/>
            <person name="Edsinger-Gonzales E."/>
            <person name="Havlak P."/>
            <person name="Kuo D.-H."/>
            <person name="Larsson T."/>
            <person name="Lv J."/>
            <person name="Arendt D."/>
            <person name="Savage R."/>
            <person name="Osoegawa K."/>
            <person name="de Jong P."/>
            <person name="Lindberg D.R."/>
            <person name="Seaver E.C."/>
            <person name="Weisblat D.A."/>
            <person name="Putnam N.H."/>
            <person name="Grigoriev I.V."/>
            <person name="Rokhsar D.S."/>
        </authorList>
    </citation>
    <scope>NUCLEOTIDE SEQUENCE</scope>
</reference>
<dbReference type="InParanoid" id="T1EM58"/>
<dbReference type="RefSeq" id="XP_009018181.1">
    <property type="nucleotide sequence ID" value="XM_009019933.1"/>
</dbReference>
<dbReference type="CDD" id="cd00408">
    <property type="entry name" value="DHDPS-like"/>
    <property type="match status" value="1"/>
</dbReference>
<dbReference type="HOGENOM" id="CLU_049343_0_1_1"/>
<dbReference type="GeneID" id="20197658"/>
<dbReference type="GO" id="GO:0005739">
    <property type="term" value="C:mitochondrion"/>
    <property type="evidence" value="ECO:0000318"/>
    <property type="project" value="GO_Central"/>
</dbReference>
<dbReference type="OMA" id="GMDACVP"/>
<comment type="function">
    <text evidence="1">Catalyzes the final step in the metabolic pathway of hydroxyproline.</text>
</comment>
<evidence type="ECO:0000313" key="17">
    <source>
        <dbReference type="Proteomes" id="UP000015101"/>
    </source>
</evidence>
<comment type="subunit">
    <text evidence="3">Homotetramer.</text>
</comment>
<dbReference type="SMART" id="SM01130">
    <property type="entry name" value="DHDPS"/>
    <property type="match status" value="1"/>
</dbReference>
<dbReference type="GO" id="GO:0008700">
    <property type="term" value="F:(R,S)-4-hydroxy-2-oxoglutarate aldolase activity"/>
    <property type="evidence" value="ECO:0000318"/>
    <property type="project" value="GO_Central"/>
</dbReference>
<evidence type="ECO:0000256" key="5">
    <source>
        <dbReference type="ARBA" id="ARBA00018425"/>
    </source>
</evidence>
<accession>T1EM58</accession>
<comment type="similarity">
    <text evidence="2 12">Belongs to the DapA family.</text>
</comment>
<dbReference type="KEGG" id="hro:HELRODRAFT_157064"/>
<name>T1EM58_HELRO</name>
<reference evidence="16" key="3">
    <citation type="submission" date="2015-06" db="UniProtKB">
        <authorList>
            <consortium name="EnsemblMetazoa"/>
        </authorList>
    </citation>
    <scope>IDENTIFICATION</scope>
</reference>
<dbReference type="EC" id="4.1.3.16" evidence="4"/>
<dbReference type="EMBL" id="KB096590">
    <property type="protein sequence ID" value="ESO03624.1"/>
    <property type="molecule type" value="Genomic_DNA"/>
</dbReference>
<dbReference type="PROSITE" id="PS00666">
    <property type="entry name" value="DHDPS_2"/>
    <property type="match status" value="1"/>
</dbReference>
<evidence type="ECO:0000313" key="15">
    <source>
        <dbReference type="EMBL" id="ESO03624.1"/>
    </source>
</evidence>
<reference evidence="15 17" key="2">
    <citation type="journal article" date="2013" name="Nature">
        <title>Insights into bilaterian evolution from three spiralian genomes.</title>
        <authorList>
            <person name="Simakov O."/>
            <person name="Marletaz F."/>
            <person name="Cho S.J."/>
            <person name="Edsinger-Gonzales E."/>
            <person name="Havlak P."/>
            <person name="Hellsten U."/>
            <person name="Kuo D.H."/>
            <person name="Larsson T."/>
            <person name="Lv J."/>
            <person name="Arendt D."/>
            <person name="Savage R."/>
            <person name="Osoegawa K."/>
            <person name="de Jong P."/>
            <person name="Grimwood J."/>
            <person name="Chapman J.A."/>
            <person name="Shapiro H."/>
            <person name="Aerts A."/>
            <person name="Otillar R.P."/>
            <person name="Terry A.Y."/>
            <person name="Boore J.L."/>
            <person name="Grigoriev I.V."/>
            <person name="Lindberg D.R."/>
            <person name="Seaver E.C."/>
            <person name="Weisblat D.A."/>
            <person name="Putnam N.H."/>
            <person name="Rokhsar D.S."/>
        </authorList>
    </citation>
    <scope>NUCLEOTIDE SEQUENCE</scope>
</reference>
<keyword evidence="17" id="KW-1185">Reference proteome</keyword>
<evidence type="ECO:0000256" key="13">
    <source>
        <dbReference type="PIRSR" id="PIRSR001365-1"/>
    </source>
</evidence>
<sequence>MEMAEKKANIDLSGIFPPIPTPFKTDGEDIDYEKLKENFDKWNSKPFKGYVVMGTNGESVYMSESEKISMVVAARRLANKNQLIIAGSGCESTMATINLSNEMAKAGADALLILTPCYFKSGMNTEALYQHYIKVADSIEKPLILYNMPGNTGIDMDSNLVTRLSEHPNIIGLKDSGGDLSKMADIVYKTRDSQFQVLAGSAGFLYPALALGSVGGICALANVLGDEVCRLYELFIGGHMDEAVVLQQKLVEPGQAVTRRYSVPGLKHSLDCNGFYGGPCRSPLRSLNGIAQKEVEQAFIQNGFDLKSL</sequence>
<dbReference type="PIRSF" id="PIRSF001365">
    <property type="entry name" value="DHDPS"/>
    <property type="match status" value="1"/>
</dbReference>
<organism evidence="16 17">
    <name type="scientific">Helobdella robusta</name>
    <name type="common">Californian leech</name>
    <dbReference type="NCBI Taxonomy" id="6412"/>
    <lineage>
        <taxon>Eukaryota</taxon>
        <taxon>Metazoa</taxon>
        <taxon>Spiralia</taxon>
        <taxon>Lophotrochozoa</taxon>
        <taxon>Annelida</taxon>
        <taxon>Clitellata</taxon>
        <taxon>Hirudinea</taxon>
        <taxon>Rhynchobdellida</taxon>
        <taxon>Glossiphoniidae</taxon>
        <taxon>Helobdella</taxon>
    </lineage>
</organism>
<dbReference type="EnsemblMetazoa" id="HelroT157064">
    <property type="protein sequence ID" value="HelroP157064"/>
    <property type="gene ID" value="HelroG157064"/>
</dbReference>
<evidence type="ECO:0000256" key="3">
    <source>
        <dbReference type="ARBA" id="ARBA00011881"/>
    </source>
</evidence>
<dbReference type="Proteomes" id="UP000015101">
    <property type="component" value="Unassembled WGS sequence"/>
</dbReference>
<dbReference type="InterPro" id="IPR013785">
    <property type="entry name" value="Aldolase_TIM"/>
</dbReference>
<dbReference type="PANTHER" id="PTHR12128:SF66">
    <property type="entry name" value="4-HYDROXY-2-OXOGLUTARATE ALDOLASE, MITOCHONDRIAL"/>
    <property type="match status" value="1"/>
</dbReference>
<evidence type="ECO:0000256" key="7">
    <source>
        <dbReference type="ARBA" id="ARBA00023270"/>
    </source>
</evidence>
<feature type="active site" description="Proton donor/acceptor" evidence="13">
    <location>
        <position position="146"/>
    </location>
</feature>
<dbReference type="Gene3D" id="3.20.20.70">
    <property type="entry name" value="Aldolase class I"/>
    <property type="match status" value="1"/>
</dbReference>
<dbReference type="PRINTS" id="PR00146">
    <property type="entry name" value="DHPICSNTHASE"/>
</dbReference>
<evidence type="ECO:0000256" key="1">
    <source>
        <dbReference type="ARBA" id="ARBA00002577"/>
    </source>
</evidence>
<keyword evidence="7" id="KW-0704">Schiff base</keyword>
<dbReference type="InterPro" id="IPR002220">
    <property type="entry name" value="DapA-like"/>
</dbReference>
<dbReference type="eggNOG" id="ENOG502QWNS">
    <property type="taxonomic scope" value="Eukaryota"/>
</dbReference>
<evidence type="ECO:0000256" key="12">
    <source>
        <dbReference type="PIRNR" id="PIRNR001365"/>
    </source>
</evidence>
<dbReference type="Pfam" id="PF00701">
    <property type="entry name" value="DHDPS"/>
    <property type="match status" value="1"/>
</dbReference>
<evidence type="ECO:0000313" key="16">
    <source>
        <dbReference type="EnsemblMetazoa" id="HelroP157064"/>
    </source>
</evidence>
<dbReference type="AlphaFoldDB" id="T1EM58"/>
<dbReference type="STRING" id="6412.T1EM58"/>
<evidence type="ECO:0000256" key="9">
    <source>
        <dbReference type="ARBA" id="ARBA00032879"/>
    </source>
</evidence>
<dbReference type="CTD" id="20197658"/>
<dbReference type="EMBL" id="AMQM01004509">
    <property type="status" value="NOT_ANNOTATED_CDS"/>
    <property type="molecule type" value="Genomic_DNA"/>
</dbReference>
<dbReference type="SUPFAM" id="SSF51569">
    <property type="entry name" value="Aldolase"/>
    <property type="match status" value="1"/>
</dbReference>